<dbReference type="PANTHER" id="PTHR32507">
    <property type="entry name" value="NA(+)/H(+) ANTIPORTER 1"/>
    <property type="match status" value="1"/>
</dbReference>
<dbReference type="InterPro" id="IPR006153">
    <property type="entry name" value="Cation/H_exchanger_TM"/>
</dbReference>
<evidence type="ECO:0000256" key="3">
    <source>
        <dbReference type="ARBA" id="ARBA00022449"/>
    </source>
</evidence>
<sequence length="266" mass="27336">MNDELSSLQSLLLSPLAVIGAGLMLAQILGLLLHARGIPKLYGAVIAGLALGTSGFGLVDAPLIALFQELFNAAAALVLFEVGRKMDLDWLWNSGRQGASLVAASVLRGVATMLCLAAFGLGWGEAAFIGAIMIAVNPIIFSSMVSDSNASGVATYSSANMVGLSNLIALLAVGIALSWLKSNDVDAGAGFVQELSRQIFKLAMGALIAVVCYGLYAAATRVSRAHASTRPGILLAALLMDLGLCSISASSALLSLLLMGLMLRNA</sequence>
<keyword evidence="4" id="KW-1003">Cell membrane</keyword>
<evidence type="ECO:0000256" key="7">
    <source>
        <dbReference type="ARBA" id="ARBA00023065"/>
    </source>
</evidence>
<dbReference type="AlphaFoldDB" id="A0A2U2H9X0"/>
<keyword evidence="8 9" id="KW-0472">Membrane</keyword>
<evidence type="ECO:0000256" key="2">
    <source>
        <dbReference type="ARBA" id="ARBA00022448"/>
    </source>
</evidence>
<keyword evidence="6 9" id="KW-1133">Transmembrane helix</keyword>
<feature type="transmembrane region" description="Helical" evidence="9">
    <location>
        <begin position="127"/>
        <end position="146"/>
    </location>
</feature>
<evidence type="ECO:0000256" key="1">
    <source>
        <dbReference type="ARBA" id="ARBA00004651"/>
    </source>
</evidence>
<keyword evidence="2" id="KW-0813">Transport</keyword>
<dbReference type="EMBL" id="PXWF02000339">
    <property type="protein sequence ID" value="PWF39455.1"/>
    <property type="molecule type" value="Genomic_DNA"/>
</dbReference>
<comment type="subcellular location">
    <subcellularLocation>
        <location evidence="1">Cell membrane</location>
        <topology evidence="1">Multi-pass membrane protein</topology>
    </subcellularLocation>
</comment>
<dbReference type="GO" id="GO:1902600">
    <property type="term" value="P:proton transmembrane transport"/>
    <property type="evidence" value="ECO:0007669"/>
    <property type="project" value="InterPro"/>
</dbReference>
<evidence type="ECO:0000256" key="4">
    <source>
        <dbReference type="ARBA" id="ARBA00022475"/>
    </source>
</evidence>
<feature type="transmembrane region" description="Helical" evidence="9">
    <location>
        <begin position="12"/>
        <end position="34"/>
    </location>
</feature>
<dbReference type="Pfam" id="PF00999">
    <property type="entry name" value="Na_H_Exchanger"/>
    <property type="match status" value="1"/>
</dbReference>
<keyword evidence="12" id="KW-1185">Reference proteome</keyword>
<feature type="transmembrane region" description="Helical" evidence="9">
    <location>
        <begin position="41"/>
        <end position="58"/>
    </location>
</feature>
<accession>A0A2U2H9X0</accession>
<organism evidence="11 12">
    <name type="scientific">Massilia glaciei</name>
    <dbReference type="NCBI Taxonomy" id="1524097"/>
    <lineage>
        <taxon>Bacteria</taxon>
        <taxon>Pseudomonadati</taxon>
        <taxon>Pseudomonadota</taxon>
        <taxon>Betaproteobacteria</taxon>
        <taxon>Burkholderiales</taxon>
        <taxon>Oxalobacteraceae</taxon>
        <taxon>Telluria group</taxon>
        <taxon>Massilia</taxon>
    </lineage>
</organism>
<dbReference type="InterPro" id="IPR038770">
    <property type="entry name" value="Na+/solute_symporter_sf"/>
</dbReference>
<evidence type="ECO:0000313" key="12">
    <source>
        <dbReference type="Proteomes" id="UP000241421"/>
    </source>
</evidence>
<feature type="domain" description="Cation/H+ exchanger transmembrane" evidence="10">
    <location>
        <begin position="25"/>
        <end position="265"/>
    </location>
</feature>
<feature type="transmembrane region" description="Helical" evidence="9">
    <location>
        <begin position="231"/>
        <end position="263"/>
    </location>
</feature>
<dbReference type="GO" id="GO:0015297">
    <property type="term" value="F:antiporter activity"/>
    <property type="evidence" value="ECO:0007669"/>
    <property type="project" value="UniProtKB-KW"/>
</dbReference>
<protein>
    <recommendedName>
        <fullName evidence="10">Cation/H+ exchanger transmembrane domain-containing protein</fullName>
    </recommendedName>
</protein>
<proteinExistence type="predicted"/>
<name>A0A2U2H9X0_9BURK</name>
<dbReference type="PANTHER" id="PTHR32507:SF0">
    <property type="entry name" value="NA(+)_H(+) ANTIPORTER 2-RELATED"/>
    <property type="match status" value="1"/>
</dbReference>
<feature type="non-terminal residue" evidence="11">
    <location>
        <position position="266"/>
    </location>
</feature>
<evidence type="ECO:0000256" key="9">
    <source>
        <dbReference type="SAM" id="Phobius"/>
    </source>
</evidence>
<dbReference type="OrthoDB" id="8741125at2"/>
<dbReference type="Proteomes" id="UP000241421">
    <property type="component" value="Unassembled WGS sequence"/>
</dbReference>
<gene>
    <name evidence="11" type="ORF">C7C56_027030</name>
</gene>
<keyword evidence="7" id="KW-0406">Ion transport</keyword>
<evidence type="ECO:0000256" key="6">
    <source>
        <dbReference type="ARBA" id="ARBA00022989"/>
    </source>
</evidence>
<evidence type="ECO:0000256" key="8">
    <source>
        <dbReference type="ARBA" id="ARBA00023136"/>
    </source>
</evidence>
<reference evidence="11 12" key="1">
    <citation type="submission" date="2018-04" db="EMBL/GenBank/DDBJ databases">
        <title>Massilia violaceinigra sp. nov., a novel purple-pigmented bacterium isolated from Tianshan glacier, Xinjiang, China.</title>
        <authorList>
            <person name="Wang H."/>
        </authorList>
    </citation>
    <scope>NUCLEOTIDE SEQUENCE [LARGE SCALE GENOMIC DNA]</scope>
    <source>
        <strain evidence="11 12">B448-2</strain>
    </source>
</reference>
<feature type="transmembrane region" description="Helical" evidence="9">
    <location>
        <begin position="199"/>
        <end position="219"/>
    </location>
</feature>
<feature type="transmembrane region" description="Helical" evidence="9">
    <location>
        <begin position="158"/>
        <end position="179"/>
    </location>
</feature>
<dbReference type="Gene3D" id="1.20.1530.20">
    <property type="match status" value="1"/>
</dbReference>
<dbReference type="RefSeq" id="WP_106760433.1">
    <property type="nucleotide sequence ID" value="NZ_PXWF02000339.1"/>
</dbReference>
<evidence type="ECO:0000313" key="11">
    <source>
        <dbReference type="EMBL" id="PWF39455.1"/>
    </source>
</evidence>
<dbReference type="GO" id="GO:0005886">
    <property type="term" value="C:plasma membrane"/>
    <property type="evidence" value="ECO:0007669"/>
    <property type="project" value="UniProtKB-SubCell"/>
</dbReference>
<keyword evidence="3" id="KW-0050">Antiport</keyword>
<comment type="caution">
    <text evidence="11">The sequence shown here is derived from an EMBL/GenBank/DDBJ whole genome shotgun (WGS) entry which is preliminary data.</text>
</comment>
<evidence type="ECO:0000256" key="5">
    <source>
        <dbReference type="ARBA" id="ARBA00022692"/>
    </source>
</evidence>
<keyword evidence="5 9" id="KW-0812">Transmembrane</keyword>
<evidence type="ECO:0000259" key="10">
    <source>
        <dbReference type="Pfam" id="PF00999"/>
    </source>
</evidence>